<protein>
    <submittedName>
        <fullName evidence="1">Uncharacterized protein</fullName>
    </submittedName>
</protein>
<gene>
    <name evidence="1" type="ORF">VKT23_015070</name>
</gene>
<accession>A0ABR1J326</accession>
<comment type="caution">
    <text evidence="1">The sequence shown here is derived from an EMBL/GenBank/DDBJ whole genome shotgun (WGS) entry which is preliminary data.</text>
</comment>
<proteinExistence type="predicted"/>
<dbReference type="Proteomes" id="UP001498398">
    <property type="component" value="Unassembled WGS sequence"/>
</dbReference>
<sequence>MHPSVPAYFTRLVTVHGPIAANADNTAFQCSFAAVCPPFAGCLYGDASEDGSISRGILMVRKWSAGITKGYLRAVALAVKTWRPVHVFPWYASTLVDQQHPDDRFPSLPGKRRSRCL</sequence>
<reference evidence="1 2" key="1">
    <citation type="submission" date="2024-01" db="EMBL/GenBank/DDBJ databases">
        <title>A draft genome for the cacao thread blight pathogen Marasmiellus scandens.</title>
        <authorList>
            <person name="Baruah I.K."/>
            <person name="Leung J."/>
            <person name="Bukari Y."/>
            <person name="Amoako-Attah I."/>
            <person name="Meinhardt L.W."/>
            <person name="Bailey B.A."/>
            <person name="Cohen S.P."/>
        </authorList>
    </citation>
    <scope>NUCLEOTIDE SEQUENCE [LARGE SCALE GENOMIC DNA]</scope>
    <source>
        <strain evidence="1 2">GH-19</strain>
    </source>
</reference>
<evidence type="ECO:0000313" key="2">
    <source>
        <dbReference type="Proteomes" id="UP001498398"/>
    </source>
</evidence>
<organism evidence="1 2">
    <name type="scientific">Marasmiellus scandens</name>
    <dbReference type="NCBI Taxonomy" id="2682957"/>
    <lineage>
        <taxon>Eukaryota</taxon>
        <taxon>Fungi</taxon>
        <taxon>Dikarya</taxon>
        <taxon>Basidiomycota</taxon>
        <taxon>Agaricomycotina</taxon>
        <taxon>Agaricomycetes</taxon>
        <taxon>Agaricomycetidae</taxon>
        <taxon>Agaricales</taxon>
        <taxon>Marasmiineae</taxon>
        <taxon>Omphalotaceae</taxon>
        <taxon>Marasmiellus</taxon>
    </lineage>
</organism>
<keyword evidence="2" id="KW-1185">Reference proteome</keyword>
<dbReference type="EMBL" id="JBANRG010000049">
    <property type="protein sequence ID" value="KAK7444753.1"/>
    <property type="molecule type" value="Genomic_DNA"/>
</dbReference>
<name>A0ABR1J326_9AGAR</name>
<evidence type="ECO:0000313" key="1">
    <source>
        <dbReference type="EMBL" id="KAK7444753.1"/>
    </source>
</evidence>